<name>A0A151MHC0_ALLMI</name>
<keyword evidence="3" id="KW-1185">Reference proteome</keyword>
<evidence type="ECO:0000256" key="1">
    <source>
        <dbReference type="SAM" id="MobiDB-lite"/>
    </source>
</evidence>
<accession>A0A151MHC0</accession>
<sequence>MKETDQWPKPRGGQGALPGSELIQRQLNKRDYSGGRGESSGYEHRRAGVVGQMLLDTGRRKVDLQTGGHRCLEHPSEALNWSPGW</sequence>
<reference evidence="2 3" key="1">
    <citation type="journal article" date="2012" name="Genome Biol.">
        <title>Sequencing three crocodilian genomes to illuminate the evolution of archosaurs and amniotes.</title>
        <authorList>
            <person name="St John J.A."/>
            <person name="Braun E.L."/>
            <person name="Isberg S.R."/>
            <person name="Miles L.G."/>
            <person name="Chong A.Y."/>
            <person name="Gongora J."/>
            <person name="Dalzell P."/>
            <person name="Moran C."/>
            <person name="Bed'hom B."/>
            <person name="Abzhanov A."/>
            <person name="Burgess S.C."/>
            <person name="Cooksey A.M."/>
            <person name="Castoe T.A."/>
            <person name="Crawford N.G."/>
            <person name="Densmore L.D."/>
            <person name="Drew J.C."/>
            <person name="Edwards S.V."/>
            <person name="Faircloth B.C."/>
            <person name="Fujita M.K."/>
            <person name="Greenwold M.J."/>
            <person name="Hoffmann F.G."/>
            <person name="Howard J.M."/>
            <person name="Iguchi T."/>
            <person name="Janes D.E."/>
            <person name="Khan S.Y."/>
            <person name="Kohno S."/>
            <person name="de Koning A.J."/>
            <person name="Lance S.L."/>
            <person name="McCarthy F.M."/>
            <person name="McCormack J.E."/>
            <person name="Merchant M.E."/>
            <person name="Peterson D.G."/>
            <person name="Pollock D.D."/>
            <person name="Pourmand N."/>
            <person name="Raney B.J."/>
            <person name="Roessler K.A."/>
            <person name="Sanford J.R."/>
            <person name="Sawyer R.H."/>
            <person name="Schmidt C.J."/>
            <person name="Triplett E.W."/>
            <person name="Tuberville T.D."/>
            <person name="Venegas-Anaya M."/>
            <person name="Howard J.T."/>
            <person name="Jarvis E.D."/>
            <person name="Guillette L.J.Jr."/>
            <person name="Glenn T.C."/>
            <person name="Green R.E."/>
            <person name="Ray D.A."/>
        </authorList>
    </citation>
    <scope>NUCLEOTIDE SEQUENCE [LARGE SCALE GENOMIC DNA]</scope>
    <source>
        <strain evidence="2">KSC_2009_1</strain>
    </source>
</reference>
<organism evidence="2 3">
    <name type="scientific">Alligator mississippiensis</name>
    <name type="common">American alligator</name>
    <dbReference type="NCBI Taxonomy" id="8496"/>
    <lineage>
        <taxon>Eukaryota</taxon>
        <taxon>Metazoa</taxon>
        <taxon>Chordata</taxon>
        <taxon>Craniata</taxon>
        <taxon>Vertebrata</taxon>
        <taxon>Euteleostomi</taxon>
        <taxon>Archelosauria</taxon>
        <taxon>Archosauria</taxon>
        <taxon>Crocodylia</taxon>
        <taxon>Alligatoridae</taxon>
        <taxon>Alligatorinae</taxon>
        <taxon>Alligator</taxon>
    </lineage>
</organism>
<feature type="region of interest" description="Disordered" evidence="1">
    <location>
        <begin position="1"/>
        <end position="21"/>
    </location>
</feature>
<dbReference type="AlphaFoldDB" id="A0A151MHC0"/>
<gene>
    <name evidence="2" type="ORF">Y1Q_0015895</name>
</gene>
<evidence type="ECO:0000313" key="3">
    <source>
        <dbReference type="Proteomes" id="UP000050525"/>
    </source>
</evidence>
<evidence type="ECO:0000313" key="2">
    <source>
        <dbReference type="EMBL" id="KYO23926.1"/>
    </source>
</evidence>
<protein>
    <submittedName>
        <fullName evidence="2">Uncharacterized protein</fullName>
    </submittedName>
</protein>
<dbReference type="Proteomes" id="UP000050525">
    <property type="component" value="Unassembled WGS sequence"/>
</dbReference>
<proteinExistence type="predicted"/>
<dbReference type="EMBL" id="AKHW03006164">
    <property type="protein sequence ID" value="KYO23926.1"/>
    <property type="molecule type" value="Genomic_DNA"/>
</dbReference>
<comment type="caution">
    <text evidence="2">The sequence shown here is derived from an EMBL/GenBank/DDBJ whole genome shotgun (WGS) entry which is preliminary data.</text>
</comment>